<dbReference type="OrthoDB" id="7439045at2"/>
<sequence length="523" mass="56803">MLDHEKHRLLRGVAAAPVLAVALAVAAPALAQEAARFEVRAFQVKGNTVLPSDAVERAVYPFMGPDRTADDIEAARAALQKVYEDRGYIAVSVFIPEQSVETGILQLEVAEQTVGQVVVQGARNAEAVRTQAPSLTPGVTPNLPAFQRDVIALNQNPTRRVTPELKAGAAPGTLDVVLTVEEASGWHGSFEWNNYYSAATSELRAAASIRYDNPFGPDSLSFSAQTAPRRTEDGTVFSANYMRRLRVGTQAMAYVVHSDSEIAVVGGTNVIGKGDLIGLRLIQSLGGGDGFYHSLTAGLDWKNFKEDVILGSDRAAAPIEYFPITASWRGDWSGDTRRGDLTLTGVMGLRGVGDGRDVFDAKRYNARPSFFVSKLEGSYQEELPHEMRMAARFTGQWTDRPLISNEQFSLGGQNTVRIYRESEAMGDYGLAMQWEVSSQPLLADLRGVDELRVYGFWDVGFAGIHDPLPGQRRSSQLASMGVGVHGRILKHLNGQVDVGTPLISMPGRTAGSVSVSFRIWGEF</sequence>
<dbReference type="Gene3D" id="2.40.160.50">
    <property type="entry name" value="membrane protein fhac: a member of the omp85/tpsb transporter family"/>
    <property type="match status" value="1"/>
</dbReference>
<dbReference type="GO" id="GO:0098046">
    <property type="term" value="C:type V protein secretion system complex"/>
    <property type="evidence" value="ECO:0007669"/>
    <property type="project" value="TreeGrafter"/>
</dbReference>
<evidence type="ECO:0000259" key="10">
    <source>
        <dbReference type="PROSITE" id="PS51779"/>
    </source>
</evidence>
<keyword evidence="7" id="KW-0472">Membrane</keyword>
<dbReference type="AlphaFoldDB" id="A0A2D2B2S8"/>
<reference evidence="11 12" key="1">
    <citation type="submission" date="2017-10" db="EMBL/GenBank/DDBJ databases">
        <title>Genome sequence of Caulobacter mirabilis FWC38.</title>
        <authorList>
            <person name="Fiebig A."/>
            <person name="Crosson S."/>
        </authorList>
    </citation>
    <scope>NUCLEOTIDE SEQUENCE [LARGE SCALE GENOMIC DNA]</scope>
    <source>
        <strain evidence="11 12">FWC 38</strain>
    </source>
</reference>
<organism evidence="11 12">
    <name type="scientific">Caulobacter mirabilis</name>
    <dbReference type="NCBI Taxonomy" id="69666"/>
    <lineage>
        <taxon>Bacteria</taxon>
        <taxon>Pseudomonadati</taxon>
        <taxon>Pseudomonadota</taxon>
        <taxon>Alphaproteobacteria</taxon>
        <taxon>Caulobacterales</taxon>
        <taxon>Caulobacteraceae</taxon>
        <taxon>Caulobacter</taxon>
    </lineage>
</organism>
<keyword evidence="8" id="KW-0998">Cell outer membrane</keyword>
<dbReference type="PROSITE" id="PS51779">
    <property type="entry name" value="POTRA"/>
    <property type="match status" value="1"/>
</dbReference>
<dbReference type="GO" id="GO:0008320">
    <property type="term" value="F:protein transmembrane transporter activity"/>
    <property type="evidence" value="ECO:0007669"/>
    <property type="project" value="TreeGrafter"/>
</dbReference>
<dbReference type="Pfam" id="PF08479">
    <property type="entry name" value="POTRA_2"/>
    <property type="match status" value="1"/>
</dbReference>
<dbReference type="PANTHER" id="PTHR34597">
    <property type="entry name" value="SLR1661 PROTEIN"/>
    <property type="match status" value="1"/>
</dbReference>
<evidence type="ECO:0000256" key="5">
    <source>
        <dbReference type="ARBA" id="ARBA00022692"/>
    </source>
</evidence>
<keyword evidence="9" id="KW-0732">Signal</keyword>
<dbReference type="Gene3D" id="3.10.20.310">
    <property type="entry name" value="membrane protein fhac"/>
    <property type="match status" value="1"/>
</dbReference>
<protein>
    <submittedName>
        <fullName evidence="11">Secretion protein</fullName>
    </submittedName>
</protein>
<dbReference type="InterPro" id="IPR051544">
    <property type="entry name" value="TPS_OM_transporter"/>
</dbReference>
<keyword evidence="5" id="KW-0812">Transmembrane</keyword>
<dbReference type="KEGG" id="cmb:CSW64_20335"/>
<comment type="similarity">
    <text evidence="2">Belongs to the TPS (TC 1.B.20) family.</text>
</comment>
<keyword evidence="3" id="KW-0813">Transport</keyword>
<keyword evidence="6" id="KW-0653">Protein transport</keyword>
<dbReference type="RefSeq" id="WP_099623817.1">
    <property type="nucleotide sequence ID" value="NZ_CP024201.1"/>
</dbReference>
<feature type="signal peptide" evidence="9">
    <location>
        <begin position="1"/>
        <end position="31"/>
    </location>
</feature>
<feature type="domain" description="POTRA" evidence="10">
    <location>
        <begin position="37"/>
        <end position="112"/>
    </location>
</feature>
<evidence type="ECO:0000256" key="3">
    <source>
        <dbReference type="ARBA" id="ARBA00022448"/>
    </source>
</evidence>
<feature type="chain" id="PRO_5013830617" evidence="9">
    <location>
        <begin position="32"/>
        <end position="523"/>
    </location>
</feature>
<evidence type="ECO:0000256" key="2">
    <source>
        <dbReference type="ARBA" id="ARBA00009055"/>
    </source>
</evidence>
<dbReference type="Pfam" id="PF03865">
    <property type="entry name" value="ShlB"/>
    <property type="match status" value="1"/>
</dbReference>
<dbReference type="InterPro" id="IPR034746">
    <property type="entry name" value="POTRA"/>
</dbReference>
<dbReference type="PANTHER" id="PTHR34597:SF6">
    <property type="entry name" value="BLR6126 PROTEIN"/>
    <property type="match status" value="1"/>
</dbReference>
<dbReference type="Proteomes" id="UP000228945">
    <property type="component" value="Chromosome"/>
</dbReference>
<dbReference type="EMBL" id="CP024201">
    <property type="protein sequence ID" value="ATQ44569.1"/>
    <property type="molecule type" value="Genomic_DNA"/>
</dbReference>
<evidence type="ECO:0000256" key="7">
    <source>
        <dbReference type="ARBA" id="ARBA00023136"/>
    </source>
</evidence>
<dbReference type="InterPro" id="IPR005565">
    <property type="entry name" value="Hemolysn_activator_HlyB_C"/>
</dbReference>
<dbReference type="InterPro" id="IPR013686">
    <property type="entry name" value="Polypept-transport_assoc_ShlB"/>
</dbReference>
<dbReference type="GO" id="GO:0009279">
    <property type="term" value="C:cell outer membrane"/>
    <property type="evidence" value="ECO:0007669"/>
    <property type="project" value="UniProtKB-SubCell"/>
</dbReference>
<dbReference type="GO" id="GO:0046819">
    <property type="term" value="P:protein secretion by the type V secretion system"/>
    <property type="evidence" value="ECO:0007669"/>
    <property type="project" value="TreeGrafter"/>
</dbReference>
<evidence type="ECO:0000256" key="1">
    <source>
        <dbReference type="ARBA" id="ARBA00004442"/>
    </source>
</evidence>
<accession>A0A2D2B2S8</accession>
<evidence type="ECO:0000256" key="6">
    <source>
        <dbReference type="ARBA" id="ARBA00022927"/>
    </source>
</evidence>
<evidence type="ECO:0000256" key="9">
    <source>
        <dbReference type="SAM" id="SignalP"/>
    </source>
</evidence>
<gene>
    <name evidence="11" type="ORF">CSW64_20335</name>
</gene>
<name>A0A2D2B2S8_9CAUL</name>
<evidence type="ECO:0000256" key="4">
    <source>
        <dbReference type="ARBA" id="ARBA00022452"/>
    </source>
</evidence>
<evidence type="ECO:0000313" key="11">
    <source>
        <dbReference type="EMBL" id="ATQ44569.1"/>
    </source>
</evidence>
<keyword evidence="4" id="KW-1134">Transmembrane beta strand</keyword>
<keyword evidence="12" id="KW-1185">Reference proteome</keyword>
<evidence type="ECO:0000256" key="8">
    <source>
        <dbReference type="ARBA" id="ARBA00023237"/>
    </source>
</evidence>
<comment type="subcellular location">
    <subcellularLocation>
        <location evidence="1">Cell outer membrane</location>
    </subcellularLocation>
</comment>
<evidence type="ECO:0000313" key="12">
    <source>
        <dbReference type="Proteomes" id="UP000228945"/>
    </source>
</evidence>
<proteinExistence type="inferred from homology"/>